<dbReference type="InterPro" id="IPR036589">
    <property type="entry name" value="HCY_dom_sf"/>
</dbReference>
<keyword evidence="4" id="KW-0949">S-adenosyl-L-methionine</keyword>
<evidence type="ECO:0000256" key="1">
    <source>
        <dbReference type="ARBA" id="ARBA00010398"/>
    </source>
</evidence>
<evidence type="ECO:0000256" key="8">
    <source>
        <dbReference type="SAM" id="MobiDB-lite"/>
    </source>
</evidence>
<dbReference type="PANTHER" id="PTHR45833:SF1">
    <property type="entry name" value="METHIONINE SYNTHASE"/>
    <property type="match status" value="1"/>
</dbReference>
<name>A0ABW3R2G8_9PSEU</name>
<dbReference type="Gene3D" id="3.20.20.330">
    <property type="entry name" value="Homocysteine-binding-like domain"/>
    <property type="match status" value="1"/>
</dbReference>
<evidence type="ECO:0000256" key="6">
    <source>
        <dbReference type="ARBA" id="ARBA00023285"/>
    </source>
</evidence>
<feature type="region of interest" description="Disordered" evidence="8">
    <location>
        <begin position="67"/>
        <end position="164"/>
    </location>
</feature>
<evidence type="ECO:0000256" key="3">
    <source>
        <dbReference type="ARBA" id="ARBA00022679"/>
    </source>
</evidence>
<keyword evidence="2" id="KW-0489">Methyltransferase</keyword>
<sequence>MSDRVTSPFPDALADRVVVADGATGAMPRSADLTLDDFAGHEGCHEILDVTGPDVVRQVRRGYPEAGADAVGTDTFGANPTDLAGRGTEEKIFELSRRGAEPARETADEFGGRGRPWTRSTASPRHRAGPVRIGVELSDELQPDPERSPDAFVAHHPEAKHFNA</sequence>
<dbReference type="Proteomes" id="UP001597168">
    <property type="component" value="Unassembled WGS sequence"/>
</dbReference>
<accession>A0ABW3R2G8</accession>
<evidence type="ECO:0000256" key="7">
    <source>
        <dbReference type="PROSITE-ProRule" id="PRU00333"/>
    </source>
</evidence>
<keyword evidence="6" id="KW-0170">Cobalt</keyword>
<proteinExistence type="inferred from homology"/>
<feature type="domain" description="Hcy-binding" evidence="9">
    <location>
        <begin position="6"/>
        <end position="164"/>
    </location>
</feature>
<evidence type="ECO:0000256" key="2">
    <source>
        <dbReference type="ARBA" id="ARBA00022603"/>
    </source>
</evidence>
<dbReference type="PANTHER" id="PTHR45833">
    <property type="entry name" value="METHIONINE SYNTHASE"/>
    <property type="match status" value="1"/>
</dbReference>
<evidence type="ECO:0000256" key="4">
    <source>
        <dbReference type="ARBA" id="ARBA00022691"/>
    </source>
</evidence>
<dbReference type="InterPro" id="IPR003726">
    <property type="entry name" value="HCY_dom"/>
</dbReference>
<dbReference type="PROSITE" id="PS50970">
    <property type="entry name" value="HCY"/>
    <property type="match status" value="1"/>
</dbReference>
<comment type="similarity">
    <text evidence="1">Belongs to the vitamin-B12 dependent methionine synthase family.</text>
</comment>
<gene>
    <name evidence="10" type="ORF">ACFQ3T_29235</name>
</gene>
<evidence type="ECO:0000313" key="10">
    <source>
        <dbReference type="EMBL" id="MFD1151234.1"/>
    </source>
</evidence>
<protein>
    <submittedName>
        <fullName evidence="10">Homocysteine S-methyltransferase family protein</fullName>
    </submittedName>
</protein>
<evidence type="ECO:0000259" key="9">
    <source>
        <dbReference type="PROSITE" id="PS50970"/>
    </source>
</evidence>
<dbReference type="Pfam" id="PF02574">
    <property type="entry name" value="S-methyl_trans"/>
    <property type="match status" value="1"/>
</dbReference>
<keyword evidence="5" id="KW-0479">Metal-binding</keyword>
<comment type="caution">
    <text evidence="7">Lacks conserved residue(s) required for the propagation of feature annotation.</text>
</comment>
<dbReference type="InterPro" id="IPR037010">
    <property type="entry name" value="VitB12-dep_Met_synth_activ_sf"/>
</dbReference>
<feature type="compositionally biased region" description="Basic and acidic residues" evidence="8">
    <location>
        <begin position="87"/>
        <end position="112"/>
    </location>
</feature>
<dbReference type="SUPFAM" id="SSF56507">
    <property type="entry name" value="Methionine synthase activation domain-like"/>
    <property type="match status" value="1"/>
</dbReference>
<reference evidence="11" key="1">
    <citation type="journal article" date="2019" name="Int. J. Syst. Evol. Microbiol.">
        <title>The Global Catalogue of Microorganisms (GCM) 10K type strain sequencing project: providing services to taxonomists for standard genome sequencing and annotation.</title>
        <authorList>
            <consortium name="The Broad Institute Genomics Platform"/>
            <consortium name="The Broad Institute Genome Sequencing Center for Infectious Disease"/>
            <person name="Wu L."/>
            <person name="Ma J."/>
        </authorList>
    </citation>
    <scope>NUCLEOTIDE SEQUENCE [LARGE SCALE GENOMIC DNA]</scope>
    <source>
        <strain evidence="11">CCUG 60214</strain>
    </source>
</reference>
<keyword evidence="11" id="KW-1185">Reference proteome</keyword>
<dbReference type="InterPro" id="IPR050554">
    <property type="entry name" value="Met_Synthase/Corrinoid"/>
</dbReference>
<evidence type="ECO:0000256" key="5">
    <source>
        <dbReference type="ARBA" id="ARBA00022723"/>
    </source>
</evidence>
<dbReference type="EMBL" id="JBHTLK010000219">
    <property type="protein sequence ID" value="MFD1151234.1"/>
    <property type="molecule type" value="Genomic_DNA"/>
</dbReference>
<feature type="compositionally biased region" description="Basic and acidic residues" evidence="8">
    <location>
        <begin position="144"/>
        <end position="164"/>
    </location>
</feature>
<organism evidence="10 11">
    <name type="scientific">Saccharothrix hoggarensis</name>
    <dbReference type="NCBI Taxonomy" id="913853"/>
    <lineage>
        <taxon>Bacteria</taxon>
        <taxon>Bacillati</taxon>
        <taxon>Actinomycetota</taxon>
        <taxon>Actinomycetes</taxon>
        <taxon>Pseudonocardiales</taxon>
        <taxon>Pseudonocardiaceae</taxon>
        <taxon>Saccharothrix</taxon>
    </lineage>
</organism>
<dbReference type="RefSeq" id="WP_380728061.1">
    <property type="nucleotide sequence ID" value="NZ_JBHTLK010000219.1"/>
</dbReference>
<comment type="caution">
    <text evidence="10">The sequence shown here is derived from an EMBL/GenBank/DDBJ whole genome shotgun (WGS) entry which is preliminary data.</text>
</comment>
<keyword evidence="3" id="KW-0808">Transferase</keyword>
<dbReference type="SUPFAM" id="SSF82282">
    <property type="entry name" value="Homocysteine S-methyltransferase"/>
    <property type="match status" value="1"/>
</dbReference>
<evidence type="ECO:0000313" key="11">
    <source>
        <dbReference type="Proteomes" id="UP001597168"/>
    </source>
</evidence>